<dbReference type="EMBL" id="JARJCW010000028">
    <property type="protein sequence ID" value="KAJ7210435.1"/>
    <property type="molecule type" value="Genomic_DNA"/>
</dbReference>
<keyword evidence="2" id="KW-0472">Membrane</keyword>
<feature type="compositionally biased region" description="Low complexity" evidence="1">
    <location>
        <begin position="71"/>
        <end position="86"/>
    </location>
</feature>
<dbReference type="Proteomes" id="UP001219525">
    <property type="component" value="Unassembled WGS sequence"/>
</dbReference>
<evidence type="ECO:0000313" key="4">
    <source>
        <dbReference type="Proteomes" id="UP001219525"/>
    </source>
</evidence>
<feature type="compositionally biased region" description="Low complexity" evidence="1">
    <location>
        <begin position="120"/>
        <end position="136"/>
    </location>
</feature>
<evidence type="ECO:0000313" key="3">
    <source>
        <dbReference type="EMBL" id="KAJ7210435.1"/>
    </source>
</evidence>
<proteinExistence type="predicted"/>
<organism evidence="3 4">
    <name type="scientific">Mycena pura</name>
    <dbReference type="NCBI Taxonomy" id="153505"/>
    <lineage>
        <taxon>Eukaryota</taxon>
        <taxon>Fungi</taxon>
        <taxon>Dikarya</taxon>
        <taxon>Basidiomycota</taxon>
        <taxon>Agaricomycotina</taxon>
        <taxon>Agaricomycetes</taxon>
        <taxon>Agaricomycetidae</taxon>
        <taxon>Agaricales</taxon>
        <taxon>Marasmiineae</taxon>
        <taxon>Mycenaceae</taxon>
        <taxon>Mycena</taxon>
    </lineage>
</organism>
<dbReference type="AlphaFoldDB" id="A0AAD6VHY4"/>
<feature type="region of interest" description="Disordered" evidence="1">
    <location>
        <begin position="54"/>
        <end position="147"/>
    </location>
</feature>
<keyword evidence="2" id="KW-1133">Transmembrane helix</keyword>
<feature type="transmembrane region" description="Helical" evidence="2">
    <location>
        <begin position="17"/>
        <end position="38"/>
    </location>
</feature>
<sequence length="327" mass="33420">MPVGCGARAHSQLLIRFCWILSLAQVVLSLANVISVSIPDLTLALAKHPRPTPSLHAAGPVAAGPGGSPGLPGDVGPAGKPSHPGRTGPPPPTSTDIPATASLKSTSATLVSSSPKALHSTRSQSSRTSTTTSTTIRHSDSQLSSSDHGGTFLFPTVSCTSADPGFPSISAVSPLGSSKPSTRVNKAAIAAGVVLSAVMLALAVACFLLYRRRQRARARMRDARASVTTQSSLFSHSVLVSVPSSNGYSYTEEKGDGADADPFTKARGSSPLPPFAVSDYDDVVRPSTAFAFGTGIQTETRTRDGAGAAGLSGSPPIKPLDRTMVAP</sequence>
<evidence type="ECO:0000256" key="1">
    <source>
        <dbReference type="SAM" id="MobiDB-lite"/>
    </source>
</evidence>
<accession>A0AAD6VHY4</accession>
<keyword evidence="4" id="KW-1185">Reference proteome</keyword>
<gene>
    <name evidence="3" type="ORF">GGX14DRAFT_450706</name>
</gene>
<feature type="region of interest" description="Disordered" evidence="1">
    <location>
        <begin position="301"/>
        <end position="327"/>
    </location>
</feature>
<protein>
    <submittedName>
        <fullName evidence="3">Uncharacterized protein</fullName>
    </submittedName>
</protein>
<name>A0AAD6VHY4_9AGAR</name>
<feature type="compositionally biased region" description="Polar residues" evidence="1">
    <location>
        <begin position="102"/>
        <end position="115"/>
    </location>
</feature>
<feature type="transmembrane region" description="Helical" evidence="2">
    <location>
        <begin position="187"/>
        <end position="210"/>
    </location>
</feature>
<reference evidence="3" key="1">
    <citation type="submission" date="2023-03" db="EMBL/GenBank/DDBJ databases">
        <title>Massive genome expansion in bonnet fungi (Mycena s.s.) driven by repeated elements and novel gene families across ecological guilds.</title>
        <authorList>
            <consortium name="Lawrence Berkeley National Laboratory"/>
            <person name="Harder C.B."/>
            <person name="Miyauchi S."/>
            <person name="Viragh M."/>
            <person name="Kuo A."/>
            <person name="Thoen E."/>
            <person name="Andreopoulos B."/>
            <person name="Lu D."/>
            <person name="Skrede I."/>
            <person name="Drula E."/>
            <person name="Henrissat B."/>
            <person name="Morin E."/>
            <person name="Kohler A."/>
            <person name="Barry K."/>
            <person name="LaButti K."/>
            <person name="Morin E."/>
            <person name="Salamov A."/>
            <person name="Lipzen A."/>
            <person name="Mereny Z."/>
            <person name="Hegedus B."/>
            <person name="Baldrian P."/>
            <person name="Stursova M."/>
            <person name="Weitz H."/>
            <person name="Taylor A."/>
            <person name="Grigoriev I.V."/>
            <person name="Nagy L.G."/>
            <person name="Martin F."/>
            <person name="Kauserud H."/>
        </authorList>
    </citation>
    <scope>NUCLEOTIDE SEQUENCE</scope>
    <source>
        <strain evidence="3">9144</strain>
    </source>
</reference>
<keyword evidence="2" id="KW-0812">Transmembrane</keyword>
<comment type="caution">
    <text evidence="3">The sequence shown here is derived from an EMBL/GenBank/DDBJ whole genome shotgun (WGS) entry which is preliminary data.</text>
</comment>
<evidence type="ECO:0000256" key="2">
    <source>
        <dbReference type="SAM" id="Phobius"/>
    </source>
</evidence>